<dbReference type="STRING" id="69895.SAMN05192551_105125"/>
<sequence length="70" mass="8011">MEMIPTPRDISASCGLSLRCTEPELVTADKVIEKFNEKKVLWAGVYIASDLKGRQKTWELIRSEKEEDNI</sequence>
<evidence type="ECO:0000313" key="3">
    <source>
        <dbReference type="Proteomes" id="UP000199287"/>
    </source>
</evidence>
<accession>A0A1I3ERW0</accession>
<protein>
    <recommendedName>
        <fullName evidence="1">Putative Se/S carrier protein-like domain-containing protein</fullName>
    </recommendedName>
</protein>
<dbReference type="AlphaFoldDB" id="A0A1I3ERW0"/>
<dbReference type="InterPro" id="IPR021778">
    <property type="entry name" value="Se/S_carrier-like"/>
</dbReference>
<dbReference type="Pfam" id="PF11823">
    <property type="entry name" value="Se_S_carrier"/>
    <property type="match status" value="1"/>
</dbReference>
<feature type="domain" description="Putative Se/S carrier protein-like" evidence="1">
    <location>
        <begin position="2"/>
        <end position="46"/>
    </location>
</feature>
<reference evidence="3" key="1">
    <citation type="submission" date="2016-10" db="EMBL/GenBank/DDBJ databases">
        <authorList>
            <person name="Varghese N."/>
            <person name="Submissions S."/>
        </authorList>
    </citation>
    <scope>NUCLEOTIDE SEQUENCE [LARGE SCALE GENOMIC DNA]</scope>
    <source>
        <strain evidence="3">Z-7934</strain>
    </source>
</reference>
<organism evidence="2 3">
    <name type="scientific">Tindallia magadiensis</name>
    <dbReference type="NCBI Taxonomy" id="69895"/>
    <lineage>
        <taxon>Bacteria</taxon>
        <taxon>Bacillati</taxon>
        <taxon>Bacillota</taxon>
        <taxon>Clostridia</taxon>
        <taxon>Peptostreptococcales</taxon>
        <taxon>Tindalliaceae</taxon>
        <taxon>Tindallia</taxon>
    </lineage>
</organism>
<proteinExistence type="predicted"/>
<dbReference type="Proteomes" id="UP000199287">
    <property type="component" value="Unassembled WGS sequence"/>
</dbReference>
<keyword evidence="3" id="KW-1185">Reference proteome</keyword>
<gene>
    <name evidence="2" type="ORF">SAMN05192551_105125</name>
</gene>
<evidence type="ECO:0000313" key="2">
    <source>
        <dbReference type="EMBL" id="SFI01381.1"/>
    </source>
</evidence>
<name>A0A1I3ERW0_9FIRM</name>
<dbReference type="EMBL" id="FOQA01000005">
    <property type="protein sequence ID" value="SFI01381.1"/>
    <property type="molecule type" value="Genomic_DNA"/>
</dbReference>
<evidence type="ECO:0000259" key="1">
    <source>
        <dbReference type="Pfam" id="PF11823"/>
    </source>
</evidence>